<dbReference type="RefSeq" id="WP_377531369.1">
    <property type="nucleotide sequence ID" value="NZ_JBHTLD010000229.1"/>
</dbReference>
<dbReference type="Gene3D" id="3.40.50.2000">
    <property type="entry name" value="Glycogen Phosphorylase B"/>
    <property type="match status" value="2"/>
</dbReference>
<dbReference type="EMBL" id="JBHTLD010000229">
    <property type="protein sequence ID" value="MFD1188199.1"/>
    <property type="molecule type" value="Genomic_DNA"/>
</dbReference>
<dbReference type="GO" id="GO:0016757">
    <property type="term" value="F:glycosyltransferase activity"/>
    <property type="evidence" value="ECO:0007669"/>
    <property type="project" value="UniProtKB-KW"/>
</dbReference>
<dbReference type="Pfam" id="PF00534">
    <property type="entry name" value="Glycos_transf_1"/>
    <property type="match status" value="1"/>
</dbReference>
<keyword evidence="5" id="KW-1185">Reference proteome</keyword>
<dbReference type="SUPFAM" id="SSF53756">
    <property type="entry name" value="UDP-Glycosyltransferase/glycogen phosphorylase"/>
    <property type="match status" value="1"/>
</dbReference>
<evidence type="ECO:0000259" key="3">
    <source>
        <dbReference type="Pfam" id="PF13439"/>
    </source>
</evidence>
<name>A0ABW3STG8_9BACT</name>
<evidence type="ECO:0000313" key="5">
    <source>
        <dbReference type="Proteomes" id="UP001597094"/>
    </source>
</evidence>
<dbReference type="PANTHER" id="PTHR46401">
    <property type="entry name" value="GLYCOSYLTRANSFERASE WBBK-RELATED"/>
    <property type="match status" value="1"/>
</dbReference>
<accession>A0ABW3STG8</accession>
<dbReference type="InterPro" id="IPR028098">
    <property type="entry name" value="Glyco_trans_4-like_N"/>
</dbReference>
<gene>
    <name evidence="4" type="ORF">ACFQ2O_18445</name>
</gene>
<evidence type="ECO:0000259" key="2">
    <source>
        <dbReference type="Pfam" id="PF00534"/>
    </source>
</evidence>
<dbReference type="Proteomes" id="UP001597094">
    <property type="component" value="Unassembled WGS sequence"/>
</dbReference>
<organism evidence="4 5">
    <name type="scientific">Pontibacter rugosus</name>
    <dbReference type="NCBI Taxonomy" id="1745966"/>
    <lineage>
        <taxon>Bacteria</taxon>
        <taxon>Pseudomonadati</taxon>
        <taxon>Bacteroidota</taxon>
        <taxon>Cytophagia</taxon>
        <taxon>Cytophagales</taxon>
        <taxon>Hymenobacteraceae</taxon>
        <taxon>Pontibacter</taxon>
    </lineage>
</organism>
<evidence type="ECO:0000256" key="1">
    <source>
        <dbReference type="ARBA" id="ARBA00022679"/>
    </source>
</evidence>
<reference evidence="5" key="1">
    <citation type="journal article" date="2019" name="Int. J. Syst. Evol. Microbiol.">
        <title>The Global Catalogue of Microorganisms (GCM) 10K type strain sequencing project: providing services to taxonomists for standard genome sequencing and annotation.</title>
        <authorList>
            <consortium name="The Broad Institute Genomics Platform"/>
            <consortium name="The Broad Institute Genome Sequencing Center for Infectious Disease"/>
            <person name="Wu L."/>
            <person name="Ma J."/>
        </authorList>
    </citation>
    <scope>NUCLEOTIDE SEQUENCE [LARGE SCALE GENOMIC DNA]</scope>
    <source>
        <strain evidence="5">JCM 31319</strain>
    </source>
</reference>
<evidence type="ECO:0000313" key="4">
    <source>
        <dbReference type="EMBL" id="MFD1188199.1"/>
    </source>
</evidence>
<dbReference type="Pfam" id="PF13439">
    <property type="entry name" value="Glyco_transf_4"/>
    <property type="match status" value="1"/>
</dbReference>
<comment type="caution">
    <text evidence="4">The sequence shown here is derived from an EMBL/GenBank/DDBJ whole genome shotgun (WGS) entry which is preliminary data.</text>
</comment>
<dbReference type="PANTHER" id="PTHR46401:SF2">
    <property type="entry name" value="GLYCOSYLTRANSFERASE WBBK-RELATED"/>
    <property type="match status" value="1"/>
</dbReference>
<protein>
    <submittedName>
        <fullName evidence="4">Glycosyltransferase family 4 protein</fullName>
        <ecNumber evidence="4">2.4.-.-</ecNumber>
    </submittedName>
</protein>
<dbReference type="EC" id="2.4.-.-" evidence="4"/>
<feature type="domain" description="Glycosyltransferase subfamily 4-like N-terminal" evidence="3">
    <location>
        <begin position="16"/>
        <end position="181"/>
    </location>
</feature>
<dbReference type="CDD" id="cd03801">
    <property type="entry name" value="GT4_PimA-like"/>
    <property type="match status" value="1"/>
</dbReference>
<feature type="domain" description="Glycosyl transferase family 1" evidence="2">
    <location>
        <begin position="188"/>
        <end position="353"/>
    </location>
</feature>
<sequence>MNKLNVLVVIDSLGSGGAERSTQVLCDYLARVQVPFEIICLDRRSVGVQQDMLSKGYNIHFLDHLNFPKQVNYIASVIQEKAITVVHSVLFRSNLRVRLSKLKAKFVHLESLVNTTYSEQRFLDPKVNKSGLRLYKLIDRFTANRFVDHFHSITDTVKRHYVEQLGIPSNKITVVYRGRDSAKVSPKESMQEFRINKSDFIVVNTGRHEFQKGQVQLLKAFKILIEKGLTDIKLIILGRDGTCTNEMKAYISQNNLGAAVCLAGYRHDVPEILNSCNLFAFSSFYEGLGGAVIEAQAAGLPIACNNIDVLREVVKEGQNAELFDSHDVNSIAKTIEFFYKSPESCTKYGIKSRENFEANFDLEVVHEKMLQLYQKLSKQNSAS</sequence>
<dbReference type="InterPro" id="IPR001296">
    <property type="entry name" value="Glyco_trans_1"/>
</dbReference>
<keyword evidence="4" id="KW-0328">Glycosyltransferase</keyword>
<proteinExistence type="predicted"/>
<keyword evidence="1 4" id="KW-0808">Transferase</keyword>